<feature type="region of interest" description="Disordered" evidence="6">
    <location>
        <begin position="1"/>
        <end position="103"/>
    </location>
</feature>
<dbReference type="Proteomes" id="UP000070544">
    <property type="component" value="Unassembled WGS sequence"/>
</dbReference>
<dbReference type="InterPro" id="IPR031968">
    <property type="entry name" value="VASt"/>
</dbReference>
<dbReference type="OrthoDB" id="2162691at2759"/>
<keyword evidence="5 7" id="KW-0472">Membrane</keyword>
<keyword evidence="3 7" id="KW-0812">Transmembrane</keyword>
<feature type="compositionally biased region" description="Pro residues" evidence="6">
    <location>
        <begin position="299"/>
        <end position="309"/>
    </location>
</feature>
<reference evidence="9 10" key="1">
    <citation type="journal article" date="2015" name="Genome Biol. Evol.">
        <title>Phylogenomic analyses indicate that early fungi evolved digesting cell walls of algal ancestors of land plants.</title>
        <authorList>
            <person name="Chang Y."/>
            <person name="Wang S."/>
            <person name="Sekimoto S."/>
            <person name="Aerts A.L."/>
            <person name="Choi C."/>
            <person name="Clum A."/>
            <person name="LaButti K.M."/>
            <person name="Lindquist E.A."/>
            <person name="Yee Ngan C."/>
            <person name="Ohm R.A."/>
            <person name="Salamov A.A."/>
            <person name="Grigoriev I.V."/>
            <person name="Spatafora J.W."/>
            <person name="Berbee M.L."/>
        </authorList>
    </citation>
    <scope>NUCLEOTIDE SEQUENCE [LARGE SCALE GENOMIC DNA]</scope>
    <source>
        <strain evidence="9 10">JEL478</strain>
    </source>
</reference>
<dbReference type="Gene3D" id="2.30.29.30">
    <property type="entry name" value="Pleckstrin-homology domain (PH domain)/Phosphotyrosine-binding domain (PTB)"/>
    <property type="match status" value="1"/>
</dbReference>
<feature type="compositionally biased region" description="Acidic residues" evidence="6">
    <location>
        <begin position="83"/>
        <end position="95"/>
    </location>
</feature>
<keyword evidence="10" id="KW-1185">Reference proteome</keyword>
<evidence type="ECO:0000256" key="6">
    <source>
        <dbReference type="SAM" id="MobiDB-lite"/>
    </source>
</evidence>
<dbReference type="GO" id="GO:0120015">
    <property type="term" value="F:sterol transfer activity"/>
    <property type="evidence" value="ECO:0007669"/>
    <property type="project" value="TreeGrafter"/>
</dbReference>
<dbReference type="GO" id="GO:0005886">
    <property type="term" value="C:plasma membrane"/>
    <property type="evidence" value="ECO:0007669"/>
    <property type="project" value="TreeGrafter"/>
</dbReference>
<feature type="compositionally biased region" description="Low complexity" evidence="6">
    <location>
        <begin position="418"/>
        <end position="430"/>
    </location>
</feature>
<organism evidence="9 10">
    <name type="scientific">Gonapodya prolifera (strain JEL478)</name>
    <name type="common">Monoblepharis prolifera</name>
    <dbReference type="NCBI Taxonomy" id="1344416"/>
    <lineage>
        <taxon>Eukaryota</taxon>
        <taxon>Fungi</taxon>
        <taxon>Fungi incertae sedis</taxon>
        <taxon>Chytridiomycota</taxon>
        <taxon>Chytridiomycota incertae sedis</taxon>
        <taxon>Monoblepharidomycetes</taxon>
        <taxon>Monoblepharidales</taxon>
        <taxon>Gonapodyaceae</taxon>
        <taxon>Gonapodya</taxon>
    </lineage>
</organism>
<keyword evidence="4 7" id="KW-1133">Transmembrane helix</keyword>
<dbReference type="GO" id="GO:0005739">
    <property type="term" value="C:mitochondrion"/>
    <property type="evidence" value="ECO:0007669"/>
    <property type="project" value="TreeGrafter"/>
</dbReference>
<feature type="compositionally biased region" description="Polar residues" evidence="6">
    <location>
        <begin position="373"/>
        <end position="397"/>
    </location>
</feature>
<comment type="similarity">
    <text evidence="2">Belongs to the YSP2 family.</text>
</comment>
<dbReference type="PANTHER" id="PTHR23319:SF4">
    <property type="entry name" value="GRAM DOMAIN CONTAINING 1B, ISOFORM E"/>
    <property type="match status" value="1"/>
</dbReference>
<dbReference type="InterPro" id="IPR011993">
    <property type="entry name" value="PH-like_dom_sf"/>
</dbReference>
<dbReference type="PROSITE" id="PS51778">
    <property type="entry name" value="VAST"/>
    <property type="match status" value="1"/>
</dbReference>
<evidence type="ECO:0000256" key="7">
    <source>
        <dbReference type="SAM" id="Phobius"/>
    </source>
</evidence>
<feature type="region of interest" description="Disordered" evidence="6">
    <location>
        <begin position="262"/>
        <end position="318"/>
    </location>
</feature>
<evidence type="ECO:0000313" key="10">
    <source>
        <dbReference type="Proteomes" id="UP000070544"/>
    </source>
</evidence>
<dbReference type="InterPro" id="IPR051482">
    <property type="entry name" value="Cholesterol_transport"/>
</dbReference>
<gene>
    <name evidence="9" type="ORF">M427DRAFT_59431</name>
</gene>
<evidence type="ECO:0000256" key="3">
    <source>
        <dbReference type="ARBA" id="ARBA00022692"/>
    </source>
</evidence>
<feature type="compositionally biased region" description="Low complexity" evidence="6">
    <location>
        <begin position="262"/>
        <end position="271"/>
    </location>
</feature>
<name>A0A139A7S4_GONPJ</name>
<evidence type="ECO:0000256" key="5">
    <source>
        <dbReference type="ARBA" id="ARBA00023136"/>
    </source>
</evidence>
<evidence type="ECO:0000259" key="8">
    <source>
        <dbReference type="PROSITE" id="PS51778"/>
    </source>
</evidence>
<dbReference type="EMBL" id="KQ965787">
    <property type="protein sequence ID" value="KXS12495.1"/>
    <property type="molecule type" value="Genomic_DNA"/>
</dbReference>
<evidence type="ECO:0000256" key="4">
    <source>
        <dbReference type="ARBA" id="ARBA00022989"/>
    </source>
</evidence>
<dbReference type="GO" id="GO:0140268">
    <property type="term" value="C:endoplasmic reticulum-plasma membrane contact site"/>
    <property type="evidence" value="ECO:0007669"/>
    <property type="project" value="TreeGrafter"/>
</dbReference>
<dbReference type="GO" id="GO:0032541">
    <property type="term" value="C:cortical endoplasmic reticulum"/>
    <property type="evidence" value="ECO:0007669"/>
    <property type="project" value="TreeGrafter"/>
</dbReference>
<feature type="region of interest" description="Disordered" evidence="6">
    <location>
        <begin position="366"/>
        <end position="430"/>
    </location>
</feature>
<evidence type="ECO:0000256" key="1">
    <source>
        <dbReference type="ARBA" id="ARBA00004167"/>
    </source>
</evidence>
<dbReference type="InterPro" id="IPR004182">
    <property type="entry name" value="GRAM"/>
</dbReference>
<dbReference type="GO" id="GO:0032934">
    <property type="term" value="F:sterol binding"/>
    <property type="evidence" value="ECO:0007669"/>
    <property type="project" value="TreeGrafter"/>
</dbReference>
<protein>
    <recommendedName>
        <fullName evidence="8">VASt domain-containing protein</fullName>
    </recommendedName>
</protein>
<dbReference type="Pfam" id="PF16016">
    <property type="entry name" value="VASt"/>
    <property type="match status" value="1"/>
</dbReference>
<proteinExistence type="inferred from homology"/>
<dbReference type="GO" id="GO:0005789">
    <property type="term" value="C:endoplasmic reticulum membrane"/>
    <property type="evidence" value="ECO:0007669"/>
    <property type="project" value="TreeGrafter"/>
</dbReference>
<sequence>MARLALHPARDNDSVGGLTTETGAAQGIGQDSMVALAERWHTKSSQQTAQPLEAVTEEGNTTAYNDDTEAVPRPSVDWHESTQDEVSDLDSESDFDTVGGSEGKHPGVAEIFVKSFISKQEQVIYPKEQGTFDKRFPELVLLTAAGESVGVNLVTTYFSASFESTPSARGKIYLTPSYFCFFGKSFTRVAKVILSWDRIVSVERAPAVAPVAVLKVASGIKVTDQDGFKYVFGVVMKREKVLAAVVDAWKMALRIAGKDTSLSRSTSSASDLHTEQSSSPTQGTLELPTSPLDTSAPAPAVPAPAPAPPASSSGFFRSVKQSDTATSFTPASLTIAPTTVCPTPVQSTMSIIKDKLVPNFLHAPPAAEETEGRSSGSLSDTQPASGTVAQTQAQTLPRVTDGATAGKKRRPSDPGRGASPSLNPVAAPAVVPSIPPITGAAASVPTPTKTGSTPPITVTPPPRPAFPAPTTCGCTDHHVHTVLRATFPTTPRALLLSIFGEEDAPGKGAAWCAAQRGRGSEVVALPKWDRKTIDAGPEGWTRRAIDYFVKVPMYPRTPSREEQTLVKAGPGLYVVDTVVRTPKVPLGDTFSIACKYCITSLGNGQSQLLITTKLDWSRRSLLSGQIEKAAIEGQVDYGKRVQTEIMNQLGSASTIAPPAANGTIRAPPTVTAARLPSHTDRTGPESAWDRLVTAFLNWLTYLLTSATSTTSDDVTSTRSRRRSRDGISMFGIAVVMAVLAVACSVTFTSLYWASVTNANLDRTMLALAVVNNNRGPANYLAAGRDVAGAAGVPRVPLFMDSSAPAEADLGRAKVAELRKRAAEVHVLLADLEKDIGELTGAGAGSGEAGSGTAP</sequence>
<feature type="compositionally biased region" description="Polar residues" evidence="6">
    <location>
        <begin position="275"/>
        <end position="284"/>
    </location>
</feature>
<comment type="subcellular location">
    <subcellularLocation>
        <location evidence="1">Membrane</location>
        <topology evidence="1">Single-pass membrane protein</topology>
    </subcellularLocation>
</comment>
<accession>A0A139A7S4</accession>
<dbReference type="STRING" id="1344416.A0A139A7S4"/>
<dbReference type="GO" id="GO:0032366">
    <property type="term" value="P:intracellular sterol transport"/>
    <property type="evidence" value="ECO:0007669"/>
    <property type="project" value="TreeGrafter"/>
</dbReference>
<dbReference type="Pfam" id="PF02893">
    <property type="entry name" value="GRAM"/>
    <property type="match status" value="1"/>
</dbReference>
<evidence type="ECO:0000256" key="2">
    <source>
        <dbReference type="ARBA" id="ARBA00006582"/>
    </source>
</evidence>
<dbReference type="PANTHER" id="PTHR23319">
    <property type="entry name" value="GRAM DOMAIN CONTAINING 1B, ISOFORM E"/>
    <property type="match status" value="1"/>
</dbReference>
<evidence type="ECO:0000313" key="9">
    <source>
        <dbReference type="EMBL" id="KXS12495.1"/>
    </source>
</evidence>
<feature type="domain" description="VASt" evidence="8">
    <location>
        <begin position="478"/>
        <end position="653"/>
    </location>
</feature>
<feature type="transmembrane region" description="Helical" evidence="7">
    <location>
        <begin position="727"/>
        <end position="752"/>
    </location>
</feature>
<dbReference type="AlphaFoldDB" id="A0A139A7S4"/>